<reference evidence="4 5" key="1">
    <citation type="journal article" date="2016" name="Nat. Commun.">
        <title>Thousands of microbial genomes shed light on interconnected biogeochemical processes in an aquifer system.</title>
        <authorList>
            <person name="Anantharaman K."/>
            <person name="Brown C.T."/>
            <person name="Hug L.A."/>
            <person name="Sharon I."/>
            <person name="Castelle C.J."/>
            <person name="Probst A.J."/>
            <person name="Thomas B.C."/>
            <person name="Singh A."/>
            <person name="Wilkins M.J."/>
            <person name="Karaoz U."/>
            <person name="Brodie E.L."/>
            <person name="Williams K.H."/>
            <person name="Hubbard S.S."/>
            <person name="Banfield J.F."/>
        </authorList>
    </citation>
    <scope>NUCLEOTIDE SEQUENCE [LARGE SCALE GENOMIC DNA]</scope>
</reference>
<dbReference type="AlphaFoldDB" id="A0A1F8F6C7"/>
<feature type="coiled-coil region" evidence="1">
    <location>
        <begin position="25"/>
        <end position="80"/>
    </location>
</feature>
<organism evidence="4 5">
    <name type="scientific">Candidatus Yanofskybacteria bacterium RIFCSPHIGHO2_02_FULL_41_11</name>
    <dbReference type="NCBI Taxonomy" id="1802675"/>
    <lineage>
        <taxon>Bacteria</taxon>
        <taxon>Candidatus Yanofskyibacteriota</taxon>
    </lineage>
</organism>
<feature type="coiled-coil region" evidence="1">
    <location>
        <begin position="162"/>
        <end position="192"/>
    </location>
</feature>
<evidence type="ECO:0000256" key="1">
    <source>
        <dbReference type="SAM" id="Coils"/>
    </source>
</evidence>
<name>A0A1F8F6C7_9BACT</name>
<comment type="caution">
    <text evidence="4">The sequence shown here is derived from an EMBL/GenBank/DDBJ whole genome shotgun (WGS) entry which is preliminary data.</text>
</comment>
<feature type="signal peptide" evidence="2">
    <location>
        <begin position="1"/>
        <end position="25"/>
    </location>
</feature>
<feature type="domain" description="M23ase beta-sheet core" evidence="3">
    <location>
        <begin position="301"/>
        <end position="390"/>
    </location>
</feature>
<dbReference type="PANTHER" id="PTHR21666:SF270">
    <property type="entry name" value="MUREIN HYDROLASE ACTIVATOR ENVC"/>
    <property type="match status" value="1"/>
</dbReference>
<dbReference type="InterPro" id="IPR011055">
    <property type="entry name" value="Dup_hybrid_motif"/>
</dbReference>
<feature type="chain" id="PRO_5009535486" description="M23ase beta-sheet core domain-containing protein" evidence="2">
    <location>
        <begin position="26"/>
        <end position="417"/>
    </location>
</feature>
<evidence type="ECO:0000259" key="3">
    <source>
        <dbReference type="Pfam" id="PF01551"/>
    </source>
</evidence>
<dbReference type="Gene3D" id="6.10.250.3150">
    <property type="match status" value="1"/>
</dbReference>
<evidence type="ECO:0000313" key="4">
    <source>
        <dbReference type="EMBL" id="OGN08178.1"/>
    </source>
</evidence>
<gene>
    <name evidence="4" type="ORF">A3J46_00885</name>
</gene>
<protein>
    <recommendedName>
        <fullName evidence="3">M23ase beta-sheet core domain-containing protein</fullName>
    </recommendedName>
</protein>
<accession>A0A1F8F6C7</accession>
<dbReference type="InterPro" id="IPR050570">
    <property type="entry name" value="Cell_wall_metabolism_enzyme"/>
</dbReference>
<dbReference type="InterPro" id="IPR016047">
    <property type="entry name" value="M23ase_b-sheet_dom"/>
</dbReference>
<dbReference type="EMBL" id="MGJP01000067">
    <property type="protein sequence ID" value="OGN08178.1"/>
    <property type="molecule type" value="Genomic_DNA"/>
</dbReference>
<dbReference type="SUPFAM" id="SSF51261">
    <property type="entry name" value="Duplicated hybrid motif"/>
    <property type="match status" value="1"/>
</dbReference>
<sequence>MISKNPLLILILSSWFLTNTFGVVAQTDDERITQLRQEIERLEQQAEEYRKNIAGEHAKADSLNKEISILQNQINNLKTQIIITVKKIDGTLLEIDNVTGEIYTTQGRIEHQKSAIGELLLELYRQDRESLLIAVVKNANISDFLNRIQQTENVGESLLDLVADLKSTKNSYENHKSTLENKKQGLVNLNRQQTSQKLSLSGTQKEKDDLLKITKGQEAEYQKLLEEIELKQSLFFTEMKELETKIIQGGLYILHITAQNLPKKGTKLFQWPEDNYRITQGYGCTKYARCKSKRGPYGGAPHNGIDMTFGYGSPVQAIGDGEVIANGKNDGWGNWVAIKHSPYNLVSVYAHLSAFEFVRVGSQVKARDVIGYEGSTGFSTGSHVHLSVYKEFFTYIKDNNNQLYFNYDNTINPKDYL</sequence>
<dbReference type="Gene3D" id="2.70.70.10">
    <property type="entry name" value="Glucose Permease (Domain IIA)"/>
    <property type="match status" value="1"/>
</dbReference>
<dbReference type="CDD" id="cd12797">
    <property type="entry name" value="M23_peptidase"/>
    <property type="match status" value="1"/>
</dbReference>
<keyword evidence="2" id="KW-0732">Signal</keyword>
<proteinExistence type="predicted"/>
<keyword evidence="1" id="KW-0175">Coiled coil</keyword>
<evidence type="ECO:0000313" key="5">
    <source>
        <dbReference type="Proteomes" id="UP000177167"/>
    </source>
</evidence>
<dbReference type="PANTHER" id="PTHR21666">
    <property type="entry name" value="PEPTIDASE-RELATED"/>
    <property type="match status" value="1"/>
</dbReference>
<dbReference type="Pfam" id="PF01551">
    <property type="entry name" value="Peptidase_M23"/>
    <property type="match status" value="1"/>
</dbReference>
<evidence type="ECO:0000256" key="2">
    <source>
        <dbReference type="SAM" id="SignalP"/>
    </source>
</evidence>
<dbReference type="GO" id="GO:0004222">
    <property type="term" value="F:metalloendopeptidase activity"/>
    <property type="evidence" value="ECO:0007669"/>
    <property type="project" value="TreeGrafter"/>
</dbReference>
<dbReference type="Proteomes" id="UP000177167">
    <property type="component" value="Unassembled WGS sequence"/>
</dbReference>